<evidence type="ECO:0000313" key="2">
    <source>
        <dbReference type="Proteomes" id="UP000403266"/>
    </source>
</evidence>
<comment type="caution">
    <text evidence="1">The sequence shown here is derived from an EMBL/GenBank/DDBJ whole genome shotgun (WGS) entry which is preliminary data.</text>
</comment>
<proteinExistence type="predicted"/>
<dbReference type="AlphaFoldDB" id="A0A5N7ML05"/>
<gene>
    <name evidence="1" type="ORF">FS320_21870</name>
</gene>
<protein>
    <submittedName>
        <fullName evidence="1">Uncharacterized protein</fullName>
    </submittedName>
</protein>
<evidence type="ECO:0000313" key="1">
    <source>
        <dbReference type="EMBL" id="MPR27741.1"/>
    </source>
</evidence>
<name>A0A5N7ML05_9HYPH</name>
<reference evidence="1 2" key="1">
    <citation type="journal article" date="2019" name="Syst. Appl. Microbiol.">
        <title>Microvirga tunisiensis sp. nov., a root nodule symbiotic bacterium isolated from Lupinus micranthus and L. luteus grown in Northern Tunisia.</title>
        <authorList>
            <person name="Msaddak A."/>
            <person name="Rejili M."/>
            <person name="Duran D."/>
            <person name="Mars M."/>
            <person name="Palacios J.M."/>
            <person name="Ruiz-Argueso T."/>
            <person name="Rey L."/>
            <person name="Imperial J."/>
        </authorList>
    </citation>
    <scope>NUCLEOTIDE SEQUENCE [LARGE SCALE GENOMIC DNA]</scope>
    <source>
        <strain evidence="1 2">Lmie10</strain>
    </source>
</reference>
<organism evidence="1 2">
    <name type="scientific">Microvirga tunisiensis</name>
    <dbReference type="NCBI Taxonomy" id="2108360"/>
    <lineage>
        <taxon>Bacteria</taxon>
        <taxon>Pseudomonadati</taxon>
        <taxon>Pseudomonadota</taxon>
        <taxon>Alphaproteobacteria</taxon>
        <taxon>Hyphomicrobiales</taxon>
        <taxon>Methylobacteriaceae</taxon>
        <taxon>Microvirga</taxon>
    </lineage>
</organism>
<dbReference type="OrthoDB" id="7870562at2"/>
<keyword evidence="2" id="KW-1185">Reference proteome</keyword>
<dbReference type="RefSeq" id="WP_152714056.1">
    <property type="nucleotide sequence ID" value="NZ_VOSJ01000753.1"/>
</dbReference>
<sequence length="80" mass="8836">MPDKLTREEIIALIGRSDDEVLTDILKMGASRSELAEARAWIENDEAMLNAGRPIPSGRVAHVVEILQVCDDERPAVPKL</sequence>
<dbReference type="Proteomes" id="UP000403266">
    <property type="component" value="Unassembled WGS sequence"/>
</dbReference>
<dbReference type="EMBL" id="VOSK01000104">
    <property type="protein sequence ID" value="MPR27741.1"/>
    <property type="molecule type" value="Genomic_DNA"/>
</dbReference>
<accession>A0A5N7ML05</accession>